<dbReference type="EMBL" id="JAADYS010002670">
    <property type="protein sequence ID" value="KAF4456479.1"/>
    <property type="molecule type" value="Genomic_DNA"/>
</dbReference>
<dbReference type="OrthoDB" id="4125791at2759"/>
<comment type="caution">
    <text evidence="2">The sequence shown here is derived from an EMBL/GenBank/DDBJ whole genome shotgun (WGS) entry which is preliminary data.</text>
</comment>
<accession>A0A8H4NZ10</accession>
<dbReference type="InterPro" id="IPR025356">
    <property type="entry name" value="DUF4260"/>
</dbReference>
<evidence type="ECO:0000313" key="3">
    <source>
        <dbReference type="Proteomes" id="UP000554235"/>
    </source>
</evidence>
<protein>
    <recommendedName>
        <fullName evidence="4">DUF4260 domain-containing protein</fullName>
    </recommendedName>
</protein>
<keyword evidence="1" id="KW-0472">Membrane</keyword>
<organism evidence="2 3">
    <name type="scientific">Fusarium albosuccineum</name>
    <dbReference type="NCBI Taxonomy" id="1237068"/>
    <lineage>
        <taxon>Eukaryota</taxon>
        <taxon>Fungi</taxon>
        <taxon>Dikarya</taxon>
        <taxon>Ascomycota</taxon>
        <taxon>Pezizomycotina</taxon>
        <taxon>Sordariomycetes</taxon>
        <taxon>Hypocreomycetidae</taxon>
        <taxon>Hypocreales</taxon>
        <taxon>Nectriaceae</taxon>
        <taxon>Fusarium</taxon>
        <taxon>Fusarium decemcellulare species complex</taxon>
    </lineage>
</organism>
<evidence type="ECO:0008006" key="4">
    <source>
        <dbReference type="Google" id="ProtNLM"/>
    </source>
</evidence>
<feature type="transmembrane region" description="Helical" evidence="1">
    <location>
        <begin position="36"/>
        <end position="58"/>
    </location>
</feature>
<keyword evidence="1" id="KW-1133">Transmembrane helix</keyword>
<dbReference type="Pfam" id="PF14079">
    <property type="entry name" value="DUF4260"/>
    <property type="match status" value="1"/>
</dbReference>
<dbReference type="Proteomes" id="UP000554235">
    <property type="component" value="Unassembled WGS sequence"/>
</dbReference>
<keyword evidence="1" id="KW-0812">Transmembrane</keyword>
<dbReference type="AlphaFoldDB" id="A0A8H4NZ10"/>
<sequence>MNNGFVNGFPQLLLQVEGATIFGATCWSYLRLNIPWAWYTAIGIFFLPDLGMLGFLVGTRVGSVTYNMLHTETPAVVLLCAAWARKDTSLMALGLLWLGHIAFDRMICAGLKYETGFAHTHLGGGVMS</sequence>
<keyword evidence="3" id="KW-1185">Reference proteome</keyword>
<gene>
    <name evidence="2" type="ORF">FALBO_15403</name>
</gene>
<evidence type="ECO:0000256" key="1">
    <source>
        <dbReference type="SAM" id="Phobius"/>
    </source>
</evidence>
<proteinExistence type="predicted"/>
<evidence type="ECO:0000313" key="2">
    <source>
        <dbReference type="EMBL" id="KAF4456479.1"/>
    </source>
</evidence>
<name>A0A8H4NZ10_9HYPO</name>
<reference evidence="2 3" key="1">
    <citation type="submission" date="2020-01" db="EMBL/GenBank/DDBJ databases">
        <title>Identification and distribution of gene clusters putatively required for synthesis of sphingolipid metabolism inhibitors in phylogenetically diverse species of the filamentous fungus Fusarium.</title>
        <authorList>
            <person name="Kim H.-S."/>
            <person name="Busman M."/>
            <person name="Brown D.W."/>
            <person name="Divon H."/>
            <person name="Uhlig S."/>
            <person name="Proctor R.H."/>
        </authorList>
    </citation>
    <scope>NUCLEOTIDE SEQUENCE [LARGE SCALE GENOMIC DNA]</scope>
    <source>
        <strain evidence="2 3">NRRL 20459</strain>
    </source>
</reference>